<dbReference type="SUPFAM" id="SSF57610">
    <property type="entry name" value="Thyroglobulin type-1 domain"/>
    <property type="match status" value="3"/>
</dbReference>
<dbReference type="InterPro" id="IPR000716">
    <property type="entry name" value="Thyroglobulin_1"/>
</dbReference>
<feature type="domain" description="Thyroglobulin type-1" evidence="7">
    <location>
        <begin position="64"/>
        <end position="131"/>
    </location>
</feature>
<dbReference type="InterPro" id="IPR051950">
    <property type="entry name" value="Dev_reg/Prot_inhib"/>
</dbReference>
<dbReference type="GeneID" id="110236614"/>
<dbReference type="OMA" id="CENAQPA"/>
<evidence type="ECO:0000256" key="6">
    <source>
        <dbReference type="SAM" id="MobiDB-lite"/>
    </source>
</evidence>
<feature type="disulfide bond" evidence="5">
    <location>
        <begin position="181"/>
        <end position="200"/>
    </location>
</feature>
<evidence type="ECO:0000256" key="5">
    <source>
        <dbReference type="PROSITE-ProRule" id="PRU00500"/>
    </source>
</evidence>
<proteinExistence type="predicted"/>
<dbReference type="PROSITE" id="PS51162">
    <property type="entry name" value="THYROGLOBULIN_1_2"/>
    <property type="match status" value="3"/>
</dbReference>
<evidence type="ECO:0000256" key="3">
    <source>
        <dbReference type="ARBA" id="ARBA00022737"/>
    </source>
</evidence>
<keyword evidence="3" id="KW-0677">Repeat</keyword>
<organism evidence="8 9">
    <name type="scientific">Exaiptasia diaphana</name>
    <name type="common">Tropical sea anemone</name>
    <name type="synonym">Aiptasia pulchella</name>
    <dbReference type="NCBI Taxonomy" id="2652724"/>
    <lineage>
        <taxon>Eukaryota</taxon>
        <taxon>Metazoa</taxon>
        <taxon>Cnidaria</taxon>
        <taxon>Anthozoa</taxon>
        <taxon>Hexacorallia</taxon>
        <taxon>Actiniaria</taxon>
        <taxon>Aiptasiidae</taxon>
        <taxon>Exaiptasia</taxon>
    </lineage>
</organism>
<evidence type="ECO:0000259" key="7">
    <source>
        <dbReference type="PROSITE" id="PS51162"/>
    </source>
</evidence>
<evidence type="ECO:0000256" key="2">
    <source>
        <dbReference type="ARBA" id="ARBA00022525"/>
    </source>
</evidence>
<protein>
    <recommendedName>
        <fullName evidence="7">Thyroglobulin type-1 domain-containing protein</fullName>
    </recommendedName>
</protein>
<dbReference type="OrthoDB" id="5986200at2759"/>
<dbReference type="Proteomes" id="UP000887567">
    <property type="component" value="Unplaced"/>
</dbReference>
<accession>A0A913X2E4</accession>
<dbReference type="SMART" id="SM00211">
    <property type="entry name" value="TY"/>
    <property type="match status" value="3"/>
</dbReference>
<sequence length="261" mass="28259">MAQQMSDTFTPACDKQGNYADVQCFEHKGYGKQCWCVDQNGHEQKGTRVYGDEQPSCASQAKPETQCEKERKIASSAAVPNIYIPACDNQGNFVATQCFDHGTYGKQCWCVDKSGQEIKGTRTHGGSEPTCENAQPAVVKPMTCDQGPYGCCSDGLTPAKGPNKEGCPVVLQKTTPKPSKCKEEQAKASLGVMDIFIPECKPNGQYNEVQCYTFPVTGKTQCWCVDVDSGVEQAGTRLDERQPNCLQSTTTSAPVTTPAVP</sequence>
<dbReference type="RefSeq" id="XP_020897812.1">
    <property type="nucleotide sequence ID" value="XM_021042153.1"/>
</dbReference>
<evidence type="ECO:0000313" key="8">
    <source>
        <dbReference type="EnsemblMetazoa" id="XP_020897812.1"/>
    </source>
</evidence>
<dbReference type="PROSITE" id="PS00484">
    <property type="entry name" value="THYROGLOBULIN_1_1"/>
    <property type="match status" value="2"/>
</dbReference>
<dbReference type="GO" id="GO:0005615">
    <property type="term" value="C:extracellular space"/>
    <property type="evidence" value="ECO:0007669"/>
    <property type="project" value="TreeGrafter"/>
</dbReference>
<reference evidence="8" key="1">
    <citation type="submission" date="2022-11" db="UniProtKB">
        <authorList>
            <consortium name="EnsemblMetazoa"/>
        </authorList>
    </citation>
    <scope>IDENTIFICATION</scope>
</reference>
<comment type="subcellular location">
    <subcellularLocation>
        <location evidence="1">Secreted</location>
    </subcellularLocation>
</comment>
<evidence type="ECO:0000256" key="1">
    <source>
        <dbReference type="ARBA" id="ARBA00004613"/>
    </source>
</evidence>
<dbReference type="PANTHER" id="PTHR12352">
    <property type="entry name" value="SECRETED MODULAR CALCIUM-BINDING PROTEIN"/>
    <property type="match status" value="1"/>
</dbReference>
<dbReference type="Gene3D" id="4.10.800.10">
    <property type="entry name" value="Thyroglobulin type-1"/>
    <property type="match status" value="3"/>
</dbReference>
<dbReference type="Pfam" id="PF00086">
    <property type="entry name" value="Thyroglobulin_1"/>
    <property type="match status" value="3"/>
</dbReference>
<feature type="region of interest" description="Disordered" evidence="6">
    <location>
        <begin position="242"/>
        <end position="261"/>
    </location>
</feature>
<comment type="caution">
    <text evidence="5">Lacks conserved residue(s) required for the propagation of feature annotation.</text>
</comment>
<feature type="domain" description="Thyroglobulin type-1" evidence="7">
    <location>
        <begin position="1"/>
        <end position="57"/>
    </location>
</feature>
<dbReference type="PANTHER" id="PTHR12352:SF3">
    <property type="entry name" value="NIDOGEN-2"/>
    <property type="match status" value="1"/>
</dbReference>
<feature type="domain" description="Thyroglobulin type-1" evidence="7">
    <location>
        <begin position="178"/>
        <end position="245"/>
    </location>
</feature>
<evidence type="ECO:0000256" key="4">
    <source>
        <dbReference type="ARBA" id="ARBA00023157"/>
    </source>
</evidence>
<name>A0A913X2E4_EXADI</name>
<dbReference type="AlphaFoldDB" id="A0A913X2E4"/>
<feature type="compositionally biased region" description="Low complexity" evidence="6">
    <location>
        <begin position="248"/>
        <end position="261"/>
    </location>
</feature>
<dbReference type="KEGG" id="epa:110236614"/>
<evidence type="ECO:0000313" key="9">
    <source>
        <dbReference type="Proteomes" id="UP000887567"/>
    </source>
</evidence>
<dbReference type="InterPro" id="IPR036857">
    <property type="entry name" value="Thyroglobulin_1_sf"/>
</dbReference>
<keyword evidence="2" id="KW-0964">Secreted</keyword>
<dbReference type="CDD" id="cd00191">
    <property type="entry name" value="TY"/>
    <property type="match status" value="3"/>
</dbReference>
<keyword evidence="9" id="KW-1185">Reference proteome</keyword>
<dbReference type="EnsemblMetazoa" id="XM_021042153.1">
    <property type="protein sequence ID" value="XP_020897812.1"/>
    <property type="gene ID" value="LOC110236614"/>
</dbReference>
<keyword evidence="4 5" id="KW-1015">Disulfide bond</keyword>